<organism evidence="3 4">
    <name type="scientific">Cyclotella atomus</name>
    <dbReference type="NCBI Taxonomy" id="382360"/>
    <lineage>
        <taxon>Eukaryota</taxon>
        <taxon>Sar</taxon>
        <taxon>Stramenopiles</taxon>
        <taxon>Ochrophyta</taxon>
        <taxon>Bacillariophyta</taxon>
        <taxon>Coscinodiscophyceae</taxon>
        <taxon>Thalassiosirophycidae</taxon>
        <taxon>Stephanodiscales</taxon>
        <taxon>Stephanodiscaceae</taxon>
        <taxon>Cyclotella</taxon>
    </lineage>
</organism>
<evidence type="ECO:0000256" key="2">
    <source>
        <dbReference type="SAM" id="SignalP"/>
    </source>
</evidence>
<accession>A0ABD3QJA9</accession>
<keyword evidence="2" id="KW-0732">Signal</keyword>
<comment type="caution">
    <text evidence="3">The sequence shown here is derived from an EMBL/GenBank/DDBJ whole genome shotgun (WGS) entry which is preliminary data.</text>
</comment>
<evidence type="ECO:0000313" key="4">
    <source>
        <dbReference type="Proteomes" id="UP001530400"/>
    </source>
</evidence>
<feature type="signal peptide" evidence="2">
    <location>
        <begin position="1"/>
        <end position="17"/>
    </location>
</feature>
<dbReference type="AlphaFoldDB" id="A0ABD3QJA9"/>
<evidence type="ECO:0000313" key="3">
    <source>
        <dbReference type="EMBL" id="KAL3800254.1"/>
    </source>
</evidence>
<keyword evidence="4" id="KW-1185">Reference proteome</keyword>
<feature type="region of interest" description="Disordered" evidence="1">
    <location>
        <begin position="176"/>
        <end position="204"/>
    </location>
</feature>
<name>A0ABD3QJA9_9STRA</name>
<gene>
    <name evidence="3" type="ORF">ACHAWO_013836</name>
</gene>
<feature type="region of interest" description="Disordered" evidence="1">
    <location>
        <begin position="216"/>
        <end position="248"/>
    </location>
</feature>
<dbReference type="EMBL" id="JALLPJ020000164">
    <property type="protein sequence ID" value="KAL3800254.1"/>
    <property type="molecule type" value="Genomic_DNA"/>
</dbReference>
<evidence type="ECO:0000256" key="1">
    <source>
        <dbReference type="SAM" id="MobiDB-lite"/>
    </source>
</evidence>
<proteinExistence type="predicted"/>
<protein>
    <submittedName>
        <fullName evidence="3">Uncharacterized protein</fullName>
    </submittedName>
</protein>
<sequence length="318" mass="35006">MHIRLVSIAIALAPSNAFLAPAPRSITRIPPNTNPHRPSTTLHIIFGDEDDSPIPPELRDEIYAAEARTPTAQTRPQRILTYGTLTFIGVTIAFFNAFLTSLRYGDGAPSTELSYYGFGWVESNFLTSFFLMNKIGGGLGLLSAGLFGTLAEVEVRSKKENAEKIWEEMQRRQAAREVGNVKKSKKKSLPQSSKRAMTGKQKKRLSALEELMEEEKNELFSGPAESDEVVQSAEIQQSQSTEEKKEDSGIFSTIKNFYDKADSMAASQALLLNKELEDRGVIEKITDESGLKVIGREAAAAAAAKEKNENEKIKEGSS</sequence>
<reference evidence="3 4" key="1">
    <citation type="submission" date="2024-10" db="EMBL/GenBank/DDBJ databases">
        <title>Updated reference genomes for cyclostephanoid diatoms.</title>
        <authorList>
            <person name="Roberts W.R."/>
            <person name="Alverson A.J."/>
        </authorList>
    </citation>
    <scope>NUCLEOTIDE SEQUENCE [LARGE SCALE GENOMIC DNA]</scope>
    <source>
        <strain evidence="3 4">AJA010-31</strain>
    </source>
</reference>
<feature type="chain" id="PRO_5044788818" evidence="2">
    <location>
        <begin position="18"/>
        <end position="318"/>
    </location>
</feature>
<dbReference type="Proteomes" id="UP001530400">
    <property type="component" value="Unassembled WGS sequence"/>
</dbReference>